<proteinExistence type="predicted"/>
<evidence type="ECO:0000313" key="2">
    <source>
        <dbReference type="WBParaSite" id="nRc.2.0.1.t15680-RA"/>
    </source>
</evidence>
<name>A0A915IP84_ROMCU</name>
<dbReference type="Proteomes" id="UP000887565">
    <property type="component" value="Unplaced"/>
</dbReference>
<sequence length="81" mass="9487">MYDVFVERRRRSIPSNSRAVLYNGGATSTMIISIFNMDNIIGDFLDHYDSRLKKLYLVMITVPEAVWWTHNHGILKRVMVL</sequence>
<evidence type="ECO:0000313" key="1">
    <source>
        <dbReference type="Proteomes" id="UP000887565"/>
    </source>
</evidence>
<protein>
    <submittedName>
        <fullName evidence="2">Uncharacterized protein</fullName>
    </submittedName>
</protein>
<organism evidence="1 2">
    <name type="scientific">Romanomermis culicivorax</name>
    <name type="common">Nematode worm</name>
    <dbReference type="NCBI Taxonomy" id="13658"/>
    <lineage>
        <taxon>Eukaryota</taxon>
        <taxon>Metazoa</taxon>
        <taxon>Ecdysozoa</taxon>
        <taxon>Nematoda</taxon>
        <taxon>Enoplea</taxon>
        <taxon>Dorylaimia</taxon>
        <taxon>Mermithida</taxon>
        <taxon>Mermithoidea</taxon>
        <taxon>Mermithidae</taxon>
        <taxon>Romanomermis</taxon>
    </lineage>
</organism>
<reference evidence="2" key="1">
    <citation type="submission" date="2022-11" db="UniProtKB">
        <authorList>
            <consortium name="WormBaseParasite"/>
        </authorList>
    </citation>
    <scope>IDENTIFICATION</scope>
</reference>
<dbReference type="AlphaFoldDB" id="A0A915IP84"/>
<accession>A0A915IP84</accession>
<keyword evidence="1" id="KW-1185">Reference proteome</keyword>
<dbReference type="WBParaSite" id="nRc.2.0.1.t15680-RA">
    <property type="protein sequence ID" value="nRc.2.0.1.t15680-RA"/>
    <property type="gene ID" value="nRc.2.0.1.g15680"/>
</dbReference>